<dbReference type="Pfam" id="PF05257">
    <property type="entry name" value="CHAP"/>
    <property type="match status" value="1"/>
</dbReference>
<feature type="chain" id="PRO_5045486426" evidence="4">
    <location>
        <begin position="24"/>
        <end position="437"/>
    </location>
</feature>
<dbReference type="SUPFAM" id="SSF54001">
    <property type="entry name" value="Cysteine proteinases"/>
    <property type="match status" value="1"/>
</dbReference>
<accession>A0ABS4CM69</accession>
<dbReference type="SMART" id="SM00047">
    <property type="entry name" value="LYZ2"/>
    <property type="match status" value="1"/>
</dbReference>
<keyword evidence="4" id="KW-0732">Signal</keyword>
<dbReference type="InterPro" id="IPR002901">
    <property type="entry name" value="MGlyc_endo_b_GlcNAc-like_dom"/>
</dbReference>
<dbReference type="Proteomes" id="UP000673375">
    <property type="component" value="Unassembled WGS sequence"/>
</dbReference>
<dbReference type="Gene3D" id="4.10.80.30">
    <property type="entry name" value="DNA polymerase, domain 6"/>
    <property type="match status" value="1"/>
</dbReference>
<protein>
    <submittedName>
        <fullName evidence="6">Glucosaminidase domain-containing protein</fullName>
    </submittedName>
</protein>
<comment type="similarity">
    <text evidence="1">Belongs to the glycosyl hydrolase 73 family.</text>
</comment>
<name>A0ABS4CM69_9ENTE</name>
<reference evidence="6 7" key="1">
    <citation type="submission" date="2020-12" db="EMBL/GenBank/DDBJ databases">
        <title>Vagococcus allomyrinae sp. nov. and Enterococcus lavae sp. nov., isolated from the larvae of Allomyrina dichotoma.</title>
        <authorList>
            <person name="Lee S.D."/>
        </authorList>
    </citation>
    <scope>NUCLEOTIDE SEQUENCE [LARGE SCALE GENOMIC DNA]</scope>
    <source>
        <strain evidence="6 7">BWM-S5</strain>
    </source>
</reference>
<evidence type="ECO:0000256" key="4">
    <source>
        <dbReference type="SAM" id="SignalP"/>
    </source>
</evidence>
<keyword evidence="7" id="KW-1185">Reference proteome</keyword>
<dbReference type="EMBL" id="JAEDXU010000007">
    <property type="protein sequence ID" value="MBP1047273.1"/>
    <property type="molecule type" value="Genomic_DNA"/>
</dbReference>
<dbReference type="PROSITE" id="PS50911">
    <property type="entry name" value="CHAP"/>
    <property type="match status" value="1"/>
</dbReference>
<feature type="signal peptide" evidence="4">
    <location>
        <begin position="1"/>
        <end position="23"/>
    </location>
</feature>
<feature type="compositionally biased region" description="Low complexity" evidence="3">
    <location>
        <begin position="38"/>
        <end position="47"/>
    </location>
</feature>
<organism evidence="6 7">
    <name type="scientific">Enterococcus larvae</name>
    <dbReference type="NCBI Taxonomy" id="2794352"/>
    <lineage>
        <taxon>Bacteria</taxon>
        <taxon>Bacillati</taxon>
        <taxon>Bacillota</taxon>
        <taxon>Bacilli</taxon>
        <taxon>Lactobacillales</taxon>
        <taxon>Enterococcaceae</taxon>
        <taxon>Enterococcus</taxon>
    </lineage>
</organism>
<dbReference type="PANTHER" id="PTHR33308:SF9">
    <property type="entry name" value="PEPTIDOGLYCAN HYDROLASE FLGJ"/>
    <property type="match status" value="1"/>
</dbReference>
<dbReference type="PRINTS" id="PR01002">
    <property type="entry name" value="FLGFLGJ"/>
</dbReference>
<sequence>MNRKLISLCSIGLIAFSCLPVQAFSESLSEVVEAPIVEDSSQESTDTTSEEETTATETEETTTTEETVSSSETSESTIDTTETSATSEAQPDASPASTPAPEVSTAHSIAESVPTIPVLAKQDLFSDVTDIKIEKNADTEEFIAAIGKQARKVAKEHDLFASIMLAQAILESGSGGSQLSQAPHYNLFGIKGEYEGEKVVFLTYEDSEEGYYQVAAAFRSYPSYKESFEDYAKLLKQGIEGNRSIYEKAWKSKAETYQKAAAALTGTYATDRAYDRKLIQLIEAYDLDQYDREEMEGVEVAGMSTTASTLTFPAYDQVNYDSGNRYAAGNCTQYVYNRITQLGGFIDLDMGNGNQWDASGRARGYAVSTTPKAGTAACFQSSVLAAHPVYGHVAFVEHVEEDGSILISEMNVLGIGIVSFRTIPAEGASTLTYITPK</sequence>
<feature type="compositionally biased region" description="Acidic residues" evidence="3">
    <location>
        <begin position="48"/>
        <end position="63"/>
    </location>
</feature>
<gene>
    <name evidence="6" type="ORF">I6N96_13400</name>
</gene>
<evidence type="ECO:0000256" key="3">
    <source>
        <dbReference type="SAM" id="MobiDB-lite"/>
    </source>
</evidence>
<proteinExistence type="inferred from homology"/>
<dbReference type="Pfam" id="PF01832">
    <property type="entry name" value="Glucosaminidase"/>
    <property type="match status" value="1"/>
</dbReference>
<dbReference type="RefSeq" id="WP_209558059.1">
    <property type="nucleotide sequence ID" value="NZ_JAEDXU010000007.1"/>
</dbReference>
<comment type="caution">
    <text evidence="6">The sequence shown here is derived from an EMBL/GenBank/DDBJ whole genome shotgun (WGS) entry which is preliminary data.</text>
</comment>
<evidence type="ECO:0000256" key="2">
    <source>
        <dbReference type="ARBA" id="ARBA00022801"/>
    </source>
</evidence>
<evidence type="ECO:0000313" key="6">
    <source>
        <dbReference type="EMBL" id="MBP1047273.1"/>
    </source>
</evidence>
<dbReference type="InterPro" id="IPR007921">
    <property type="entry name" value="CHAP_dom"/>
</dbReference>
<dbReference type="Gene3D" id="1.10.530.10">
    <property type="match status" value="1"/>
</dbReference>
<dbReference type="Gene3D" id="3.90.1720.10">
    <property type="entry name" value="endopeptidase domain like (from Nostoc punctiforme)"/>
    <property type="match status" value="1"/>
</dbReference>
<evidence type="ECO:0000313" key="7">
    <source>
        <dbReference type="Proteomes" id="UP000673375"/>
    </source>
</evidence>
<dbReference type="InterPro" id="IPR051056">
    <property type="entry name" value="Glycosyl_Hydrolase_73"/>
</dbReference>
<feature type="compositionally biased region" description="Low complexity" evidence="3">
    <location>
        <begin position="64"/>
        <end position="89"/>
    </location>
</feature>
<feature type="region of interest" description="Disordered" evidence="3">
    <location>
        <begin position="36"/>
        <end position="109"/>
    </location>
</feature>
<dbReference type="PROSITE" id="PS51257">
    <property type="entry name" value="PROKAR_LIPOPROTEIN"/>
    <property type="match status" value="1"/>
</dbReference>
<feature type="domain" description="Peptidase C51" evidence="5">
    <location>
        <begin position="306"/>
        <end position="435"/>
    </location>
</feature>
<evidence type="ECO:0000259" key="5">
    <source>
        <dbReference type="PROSITE" id="PS50911"/>
    </source>
</evidence>
<keyword evidence="2" id="KW-0378">Hydrolase</keyword>
<dbReference type="PANTHER" id="PTHR33308">
    <property type="entry name" value="PEPTIDOGLYCAN HYDROLASE FLGJ"/>
    <property type="match status" value="1"/>
</dbReference>
<evidence type="ECO:0000256" key="1">
    <source>
        <dbReference type="ARBA" id="ARBA00010266"/>
    </source>
</evidence>
<dbReference type="InterPro" id="IPR038765">
    <property type="entry name" value="Papain-like_cys_pep_sf"/>
</dbReference>